<evidence type="ECO:0000313" key="2">
    <source>
        <dbReference type="EMBL" id="CAA9343045.1"/>
    </source>
</evidence>
<name>A0A6J4LY53_9BACT</name>
<organism evidence="2">
    <name type="scientific">uncultured Gemmatimonadota bacterium</name>
    <dbReference type="NCBI Taxonomy" id="203437"/>
    <lineage>
        <taxon>Bacteria</taxon>
        <taxon>Pseudomonadati</taxon>
        <taxon>Gemmatimonadota</taxon>
        <taxon>environmental samples</taxon>
    </lineage>
</organism>
<feature type="non-terminal residue" evidence="2">
    <location>
        <position position="1"/>
    </location>
</feature>
<dbReference type="GO" id="GO:0016853">
    <property type="term" value="F:isomerase activity"/>
    <property type="evidence" value="ECO:0007669"/>
    <property type="project" value="UniProtKB-KW"/>
</dbReference>
<keyword evidence="2" id="KW-0413">Isomerase</keyword>
<feature type="region of interest" description="Disordered" evidence="1">
    <location>
        <begin position="22"/>
        <end position="85"/>
    </location>
</feature>
<evidence type="ECO:0000256" key="1">
    <source>
        <dbReference type="SAM" id="MobiDB-lite"/>
    </source>
</evidence>
<proteinExistence type="predicted"/>
<feature type="compositionally biased region" description="Basic residues" evidence="1">
    <location>
        <begin position="177"/>
        <end position="192"/>
    </location>
</feature>
<reference evidence="2" key="1">
    <citation type="submission" date="2020-02" db="EMBL/GenBank/DDBJ databases">
        <authorList>
            <person name="Meier V. D."/>
        </authorList>
    </citation>
    <scope>NUCLEOTIDE SEQUENCE</scope>
    <source>
        <strain evidence="2">AVDCRST_MAG89</strain>
    </source>
</reference>
<dbReference type="EMBL" id="CADCTV010000569">
    <property type="protein sequence ID" value="CAA9343045.1"/>
    <property type="molecule type" value="Genomic_DNA"/>
</dbReference>
<feature type="non-terminal residue" evidence="2">
    <location>
        <position position="229"/>
    </location>
</feature>
<feature type="compositionally biased region" description="Low complexity" evidence="1">
    <location>
        <begin position="112"/>
        <end position="125"/>
    </location>
</feature>
<feature type="compositionally biased region" description="Low complexity" evidence="1">
    <location>
        <begin position="53"/>
        <end position="68"/>
    </location>
</feature>
<dbReference type="AlphaFoldDB" id="A0A6J4LY53"/>
<sequence length="229" mass="23793">EGRDLFGRGVPLVLHRQAALRAGAGGVSRGRRGAGRLPAVPAEPRRPRHRVSAAAVPGPAVRAAGRADGAARDGHGARRGHRHGLRFRTVREYAGRAPAAPPGGARIRRLRAAGAQGTAAGGALRPGRRRRRPGRAGKAGRRRGDGRRAGAGLPGGGRGPAGGEGRDRAGAAPGDHRRAHVRHRRPLRRAGRPARLGVPAGAGAGGRRGEGARCGCRRRALRRRELRGL</sequence>
<protein>
    <submittedName>
        <fullName evidence="2">2-hydroxychromene-2-carboxylate isomerase/DsbA-like thioredoxin domain</fullName>
    </submittedName>
</protein>
<accession>A0A6J4LY53</accession>
<gene>
    <name evidence="2" type="ORF">AVDCRST_MAG89-2717</name>
</gene>
<feature type="compositionally biased region" description="Gly residues" evidence="1">
    <location>
        <begin position="152"/>
        <end position="163"/>
    </location>
</feature>
<feature type="compositionally biased region" description="Basic residues" evidence="1">
    <location>
        <begin position="126"/>
        <end position="141"/>
    </location>
</feature>
<feature type="region of interest" description="Disordered" evidence="1">
    <location>
        <begin position="111"/>
        <end position="215"/>
    </location>
</feature>